<protein>
    <submittedName>
        <fullName evidence="9">Transcription initiation factor IIA subunit 1-like</fullName>
    </submittedName>
</protein>
<dbReference type="AlphaFoldDB" id="A0A6P7FN10"/>
<evidence type="ECO:0000256" key="5">
    <source>
        <dbReference type="ARBA" id="ARBA00023242"/>
    </source>
</evidence>
<evidence type="ECO:0000256" key="3">
    <source>
        <dbReference type="ARBA" id="ARBA00023015"/>
    </source>
</evidence>
<dbReference type="Gene3D" id="1.10.287.100">
    <property type="match status" value="1"/>
</dbReference>
<evidence type="ECO:0000313" key="7">
    <source>
        <dbReference type="EnsemblMetazoa" id="XP_028134410.1"/>
    </source>
</evidence>
<dbReference type="Gene3D" id="2.30.18.10">
    <property type="entry name" value="Transcription factor IIA (TFIIA), beta-barrel domain"/>
    <property type="match status" value="1"/>
</dbReference>
<dbReference type="OrthoDB" id="6275927at2759"/>
<dbReference type="FunFam" id="2.30.18.10:FF:000002">
    <property type="entry name" value="Transcription initiation factor IIA subunit 1"/>
    <property type="match status" value="1"/>
</dbReference>
<sequence length="360" mass="39814">MSSLLCKNYVVRVYQEVIDDVIAGVREHFLEDGVDEVVLQELKQIWETKLMSTKAVQEEPEKKKIDHPASNGYPKVVNNPMPQATNQQTVQQPAQQLQPAIQHLDKLVPIQITLPPQPGSEGGHGRILTIQVPGSALQGNQLQKILTGPVITATMGLPASIASSLLQQHVNAAFNSQQQAASVAIVNKSVLQTDGAADQESDVEMESGSTSRTDRDKELESMIEEGISIEIILPRSRKKAKANKKSKNPVITQADGPNDTSDEDEDGSDDDNDDDDLDDDKDEDDQEMEDEGGEEEPLNSEDDVTDDDPSDLFDTDNIVVCQYDKIIRNRNRWKFYLKDGIMNLGGIDYVFQKATGDAEW</sequence>
<keyword evidence="3" id="KW-0805">Transcription regulation</keyword>
<keyword evidence="8" id="KW-1185">Reference proteome</keyword>
<dbReference type="Proteomes" id="UP001652700">
    <property type="component" value="Unplaced"/>
</dbReference>
<dbReference type="PANTHER" id="PTHR12694:SF8">
    <property type="entry name" value="TRANSCRIPTION INITIATION FACTOR IIA SUBUNIT 1"/>
    <property type="match status" value="1"/>
</dbReference>
<evidence type="ECO:0000256" key="6">
    <source>
        <dbReference type="SAM" id="MobiDB-lite"/>
    </source>
</evidence>
<dbReference type="GO" id="GO:0006367">
    <property type="term" value="P:transcription initiation at RNA polymerase II promoter"/>
    <property type="evidence" value="ECO:0007669"/>
    <property type="project" value="InterPro"/>
</dbReference>
<accession>A0A6P7FN10</accession>
<dbReference type="EnsemblMetazoa" id="XM_028278609.2">
    <property type="protein sequence ID" value="XP_028134410.1"/>
    <property type="gene ID" value="LOC114329482"/>
</dbReference>
<feature type="region of interest" description="Disordered" evidence="6">
    <location>
        <begin position="195"/>
        <end position="217"/>
    </location>
</feature>
<evidence type="ECO:0000256" key="4">
    <source>
        <dbReference type="ARBA" id="ARBA00023163"/>
    </source>
</evidence>
<dbReference type="InParanoid" id="A0A6P7FN10"/>
<keyword evidence="4" id="KW-0804">Transcription</keyword>
<dbReference type="InterPro" id="IPR009088">
    <property type="entry name" value="TFIIA_b-brl"/>
</dbReference>
<dbReference type="RefSeq" id="XP_028134410.1">
    <property type="nucleotide sequence ID" value="XM_028278609.1"/>
</dbReference>
<reference evidence="7" key="2">
    <citation type="submission" date="2025-05" db="UniProtKB">
        <authorList>
            <consortium name="EnsemblMetazoa"/>
        </authorList>
    </citation>
    <scope>IDENTIFICATION</scope>
</reference>
<keyword evidence="5" id="KW-0539">Nucleus</keyword>
<feature type="region of interest" description="Disordered" evidence="6">
    <location>
        <begin position="238"/>
        <end position="314"/>
    </location>
</feature>
<dbReference type="FunFam" id="1.10.287.100:FF:000001">
    <property type="entry name" value="Transcription initiation factor IIA subunit"/>
    <property type="match status" value="1"/>
</dbReference>
<evidence type="ECO:0000313" key="9">
    <source>
        <dbReference type="RefSeq" id="XP_028134410.1"/>
    </source>
</evidence>
<reference evidence="9" key="1">
    <citation type="submission" date="2025-04" db="UniProtKB">
        <authorList>
            <consortium name="RefSeq"/>
        </authorList>
    </citation>
    <scope>IDENTIFICATION</scope>
    <source>
        <tissue evidence="9">Whole insect</tissue>
    </source>
</reference>
<feature type="compositionally biased region" description="Acidic residues" evidence="6">
    <location>
        <begin position="260"/>
        <end position="314"/>
    </location>
</feature>
<name>A0A6P7FN10_DIAVI</name>
<dbReference type="KEGG" id="dvv:114329482"/>
<comment type="subcellular location">
    <subcellularLocation>
        <location evidence="1">Nucleus</location>
    </subcellularLocation>
</comment>
<feature type="compositionally biased region" description="Basic residues" evidence="6">
    <location>
        <begin position="238"/>
        <end position="247"/>
    </location>
</feature>
<dbReference type="CDD" id="cd07976">
    <property type="entry name" value="TFIIA_alpha_beta_like"/>
    <property type="match status" value="2"/>
</dbReference>
<dbReference type="SMART" id="SM01371">
    <property type="entry name" value="TFIIA"/>
    <property type="match status" value="1"/>
</dbReference>
<gene>
    <name evidence="9" type="primary">LOC114329482</name>
</gene>
<comment type="similarity">
    <text evidence="2">Belongs to the TFIIA subunit 1 family.</text>
</comment>
<dbReference type="GeneID" id="114329482"/>
<organism evidence="9">
    <name type="scientific">Diabrotica virgifera virgifera</name>
    <name type="common">western corn rootworm</name>
    <dbReference type="NCBI Taxonomy" id="50390"/>
    <lineage>
        <taxon>Eukaryota</taxon>
        <taxon>Metazoa</taxon>
        <taxon>Ecdysozoa</taxon>
        <taxon>Arthropoda</taxon>
        <taxon>Hexapoda</taxon>
        <taxon>Insecta</taxon>
        <taxon>Pterygota</taxon>
        <taxon>Neoptera</taxon>
        <taxon>Endopterygota</taxon>
        <taxon>Coleoptera</taxon>
        <taxon>Polyphaga</taxon>
        <taxon>Cucujiformia</taxon>
        <taxon>Chrysomeloidea</taxon>
        <taxon>Chrysomelidae</taxon>
        <taxon>Galerucinae</taxon>
        <taxon>Diabroticina</taxon>
        <taxon>Diabroticites</taxon>
        <taxon>Diabrotica</taxon>
    </lineage>
</organism>
<proteinExistence type="inferred from homology"/>
<dbReference type="SUPFAM" id="SSF50784">
    <property type="entry name" value="Transcription factor IIA (TFIIA), beta-barrel domain"/>
    <property type="match status" value="1"/>
</dbReference>
<dbReference type="PANTHER" id="PTHR12694">
    <property type="entry name" value="TRANSCRIPTION INITIATION FACTOR IIA SUBUNIT 1"/>
    <property type="match status" value="1"/>
</dbReference>
<dbReference type="Pfam" id="PF03153">
    <property type="entry name" value="TFIIA"/>
    <property type="match status" value="1"/>
</dbReference>
<evidence type="ECO:0000313" key="8">
    <source>
        <dbReference type="Proteomes" id="UP001652700"/>
    </source>
</evidence>
<dbReference type="GO" id="GO:0005672">
    <property type="term" value="C:transcription factor TFIIA complex"/>
    <property type="evidence" value="ECO:0007669"/>
    <property type="project" value="InterPro"/>
</dbReference>
<dbReference type="InterPro" id="IPR004855">
    <property type="entry name" value="TFIIA_asu/bsu"/>
</dbReference>
<evidence type="ECO:0000256" key="1">
    <source>
        <dbReference type="ARBA" id="ARBA00004123"/>
    </source>
</evidence>
<dbReference type="SUPFAM" id="SSF47396">
    <property type="entry name" value="Transcription factor IIA (TFIIA), alpha-helical domain"/>
    <property type="match status" value="1"/>
</dbReference>
<evidence type="ECO:0000256" key="2">
    <source>
        <dbReference type="ARBA" id="ARBA00010059"/>
    </source>
</evidence>
<dbReference type="FunCoup" id="A0A6P7FN10">
    <property type="interactions" value="2212"/>
</dbReference>